<evidence type="ECO:0000313" key="2">
    <source>
        <dbReference type="EMBL" id="RBP04049.1"/>
    </source>
</evidence>
<dbReference type="AlphaFoldDB" id="A0A366ERC0"/>
<comment type="caution">
    <text evidence="2">The sequence shown here is derived from an EMBL/GenBank/DDBJ whole genome shotgun (WGS) entry which is preliminary data.</text>
</comment>
<dbReference type="RefSeq" id="WP_113892336.1">
    <property type="nucleotide sequence ID" value="NZ_QNRK01000041.1"/>
</dbReference>
<gene>
    <name evidence="2" type="ORF">DFR50_14121</name>
</gene>
<dbReference type="InterPro" id="IPR025989">
    <property type="entry name" value="Virulence_F_dom"/>
</dbReference>
<evidence type="ECO:0000259" key="1">
    <source>
        <dbReference type="Pfam" id="PF13769"/>
    </source>
</evidence>
<keyword evidence="3" id="KW-1185">Reference proteome</keyword>
<sequence length="101" mass="11063">MASLIVVSWRDIPSQVIVKAGRRSARRELSERFVRAIDAAAMRAGATSDDAYLAHWRRSAPVPCGDDLEAEAEAAAARLEAEYDADRLAQLAKHDGRERSA</sequence>
<dbReference type="OrthoDB" id="7359147at2"/>
<accession>A0A366ERC0</accession>
<dbReference type="Pfam" id="PF13769">
    <property type="entry name" value="Virulence_fact"/>
    <property type="match status" value="1"/>
</dbReference>
<protein>
    <submittedName>
        <fullName evidence="2">CvfA/B/C family virulence factor</fullName>
    </submittedName>
</protein>
<name>A0A366ERC0_9HYPH</name>
<feature type="domain" description="Virulence factor" evidence="1">
    <location>
        <begin position="7"/>
        <end position="91"/>
    </location>
</feature>
<reference evidence="2 3" key="1">
    <citation type="submission" date="2018-06" db="EMBL/GenBank/DDBJ databases">
        <title>Genomic Encyclopedia of Type Strains, Phase IV (KMG-IV): sequencing the most valuable type-strain genomes for metagenomic binning, comparative biology and taxonomic classification.</title>
        <authorList>
            <person name="Goeker M."/>
        </authorList>
    </citation>
    <scope>NUCLEOTIDE SEQUENCE [LARGE SCALE GENOMIC DNA]</scope>
    <source>
        <strain evidence="2 3">DSM 24875</strain>
    </source>
</reference>
<proteinExistence type="predicted"/>
<dbReference type="Proteomes" id="UP000253529">
    <property type="component" value="Unassembled WGS sequence"/>
</dbReference>
<dbReference type="EMBL" id="QNRK01000041">
    <property type="protein sequence ID" value="RBP04049.1"/>
    <property type="molecule type" value="Genomic_DNA"/>
</dbReference>
<organism evidence="2 3">
    <name type="scientific">Roseiarcus fermentans</name>
    <dbReference type="NCBI Taxonomy" id="1473586"/>
    <lineage>
        <taxon>Bacteria</taxon>
        <taxon>Pseudomonadati</taxon>
        <taxon>Pseudomonadota</taxon>
        <taxon>Alphaproteobacteria</taxon>
        <taxon>Hyphomicrobiales</taxon>
        <taxon>Roseiarcaceae</taxon>
        <taxon>Roseiarcus</taxon>
    </lineage>
</organism>
<evidence type="ECO:0000313" key="3">
    <source>
        <dbReference type="Proteomes" id="UP000253529"/>
    </source>
</evidence>